<proteinExistence type="inferred from homology"/>
<evidence type="ECO:0000256" key="1">
    <source>
        <dbReference type="ARBA" id="ARBA00003088"/>
    </source>
</evidence>
<evidence type="ECO:0000256" key="6">
    <source>
        <dbReference type="ARBA" id="ARBA00031720"/>
    </source>
</evidence>
<evidence type="ECO:0000313" key="9">
    <source>
        <dbReference type="EMBL" id="MCS3918742.1"/>
    </source>
</evidence>
<protein>
    <recommendedName>
        <fullName evidence="3">CRISPR system Cms protein Csm5</fullName>
    </recommendedName>
    <alternativeName>
        <fullName evidence="6">CRISPR type III A-associated protein Csm5</fullName>
    </alternativeName>
</protein>
<gene>
    <name evidence="9" type="ORF">M2350_001142</name>
</gene>
<dbReference type="EMBL" id="JANUCP010000002">
    <property type="protein sequence ID" value="MCS3918742.1"/>
    <property type="molecule type" value="Genomic_DNA"/>
</dbReference>
<sequence length="410" mass="46881">MKWNEPITLAVHILSPVAIGTGERCNSLGFVVDDGKVLVVDERKFIKALAQEGLTEGFRSWLEGQLQQNRRPNLREFLSEKIEAQKRTEILQASVAYVLPLVSPRQRMSQFNLCIKTPDHRPYIPGSELKGAIRTAVLVQTLSGDALDRLIKTLQSEDIKQLAEEIKRLKEAASQKQGRRTEREIQREIRRKQSILSQRLRDLWQTTEWQLLRAGSKDAHNDLFRGVSISDSEPLPTDALRIYAAKRLNMSRDVTVFVEAIAPECETSVTLSVARPDRWLREIGLTNKAGWLDWTKLAQALYEHANAILEFIARKFPQVREKAQWLKEQNKPDEPLVCLGWGQGFLSVTMTEPLLRRHSDAYETLRQAMAQAISQYGCTKQNNFPKTIWAALDRNGQPYDLFGWVKLVRG</sequence>
<keyword evidence="7" id="KW-0175">Coiled coil</keyword>
<keyword evidence="4" id="KW-0694">RNA-binding</keyword>
<evidence type="ECO:0000256" key="5">
    <source>
        <dbReference type="ARBA" id="ARBA00023118"/>
    </source>
</evidence>
<evidence type="ECO:0000256" key="4">
    <source>
        <dbReference type="ARBA" id="ARBA00022884"/>
    </source>
</evidence>
<dbReference type="PANTHER" id="PTHR38007:SF1">
    <property type="entry name" value="CRISPR SYSTEM CMS PROTEIN CSM5"/>
    <property type="match status" value="1"/>
</dbReference>
<evidence type="ECO:0000259" key="8">
    <source>
        <dbReference type="Pfam" id="PF03787"/>
    </source>
</evidence>
<accession>A0ABT2ELB6</accession>
<dbReference type="InterPro" id="IPR010173">
    <property type="entry name" value="CRISPR-assoc_Csm5"/>
</dbReference>
<feature type="domain" description="CRISPR type III-associated protein" evidence="8">
    <location>
        <begin position="13"/>
        <end position="268"/>
    </location>
</feature>
<reference evidence="9 10" key="1">
    <citation type="submission" date="2022-08" db="EMBL/GenBank/DDBJ databases">
        <title>Bacterial and archaeal communities from various locations to study Microbial Dark Matter (Phase II).</title>
        <authorList>
            <person name="Stepanauskas R."/>
        </authorList>
    </citation>
    <scope>NUCLEOTIDE SEQUENCE [LARGE SCALE GENOMIC DNA]</scope>
    <source>
        <strain evidence="9 10">PD1</strain>
    </source>
</reference>
<dbReference type="NCBIfam" id="TIGR01899">
    <property type="entry name" value="cas_TM1807_csm5"/>
    <property type="match status" value="1"/>
</dbReference>
<name>A0ABT2ELB6_9BACT</name>
<dbReference type="RefSeq" id="WP_259094775.1">
    <property type="nucleotide sequence ID" value="NZ_CP130454.1"/>
</dbReference>
<evidence type="ECO:0000256" key="7">
    <source>
        <dbReference type="SAM" id="Coils"/>
    </source>
</evidence>
<keyword evidence="10" id="KW-1185">Reference proteome</keyword>
<evidence type="ECO:0000256" key="2">
    <source>
        <dbReference type="ARBA" id="ARBA00006680"/>
    </source>
</evidence>
<feature type="coiled-coil region" evidence="7">
    <location>
        <begin position="152"/>
        <end position="179"/>
    </location>
</feature>
<comment type="similarity">
    <text evidence="2">Belongs to the CRISPR-associated Csm5 family.</text>
</comment>
<comment type="function">
    <text evidence="1">This subunit might be involved in maturation of a crRNA intermediate to its mature form.</text>
</comment>
<comment type="caution">
    <text evidence="9">The sequence shown here is derived from an EMBL/GenBank/DDBJ whole genome shotgun (WGS) entry which is preliminary data.</text>
</comment>
<dbReference type="Pfam" id="PF03787">
    <property type="entry name" value="RAMPs"/>
    <property type="match status" value="1"/>
</dbReference>
<dbReference type="PANTHER" id="PTHR38007">
    <property type="entry name" value="CRISPR SYSTEM CMS PROTEIN CSM5"/>
    <property type="match status" value="1"/>
</dbReference>
<organism evidence="9 10">
    <name type="scientific">Candidatus Fervidibacter sacchari</name>
    <dbReference type="NCBI Taxonomy" id="1448929"/>
    <lineage>
        <taxon>Bacteria</taxon>
        <taxon>Candidatus Fervidibacterota</taxon>
        <taxon>Candidatus Fervidibacter</taxon>
    </lineage>
</organism>
<dbReference type="InterPro" id="IPR005537">
    <property type="entry name" value="RAMP_III_fam"/>
</dbReference>
<evidence type="ECO:0000256" key="3">
    <source>
        <dbReference type="ARBA" id="ARBA00016113"/>
    </source>
</evidence>
<evidence type="ECO:0000313" key="10">
    <source>
        <dbReference type="Proteomes" id="UP001204798"/>
    </source>
</evidence>
<keyword evidence="5" id="KW-0051">Antiviral defense</keyword>
<dbReference type="Proteomes" id="UP001204798">
    <property type="component" value="Unassembled WGS sequence"/>
</dbReference>